<accession>A0A0G4FCJ6</accession>
<reference evidence="2" key="1">
    <citation type="submission" date="2014-11" db="EMBL/GenBank/DDBJ databases">
        <authorList>
            <person name="Otto D Thomas"/>
            <person name="Naeem Raeece"/>
        </authorList>
    </citation>
    <scope>NUCLEOTIDE SEQUENCE</scope>
</reference>
<sequence length="473" mass="51600">MVEPETDSEVCSAKRAGEAEDRFSGGEGEGEEEVKSPSAAQTVPSSAFASTTARGAPTELTAHHGAGPREGHEEVLAVVRRRRNLSKRLTFLTVELLPQSDNMDTTPVPSFQFMCQGWEVPRNIANGVSVRATGRWEAESSKGLRFLVAPNGVSVLHEAVALPRSLGWKQAADHAAWRARSAKVICSCTDLACSKWHSDPVRWAERKQLQRVERLSKQKTAPVSVGQSLCEVGCVDGHSDESPAAKSKHNFIFASWILQTFPESVLQGGVADIAGGRGLIALQLALEHHLRVVLIEPKELKLNSTHRRRIKKFWRQLGTCPAATSVPSSVDTTGGRVHCHEEHHQGNLKLPLLHLREEFFGVDSAASTAVREALGGCELLIAMHPDSATGAVVESALALRKPFAVVPCCVFSYMFPDRQTPNGKTVATYDEFLDYLEALGSGMVKRAQLPFEGRNVVLYCIEYDDRHTNAVTG</sequence>
<feature type="region of interest" description="Disordered" evidence="1">
    <location>
        <begin position="1"/>
        <end position="53"/>
    </location>
</feature>
<proteinExistence type="predicted"/>
<dbReference type="VEuPathDB" id="CryptoDB:Cvel_16345"/>
<evidence type="ECO:0008006" key="3">
    <source>
        <dbReference type="Google" id="ProtNLM"/>
    </source>
</evidence>
<name>A0A0G4FCJ6_9ALVE</name>
<feature type="compositionally biased region" description="Basic and acidic residues" evidence="1">
    <location>
        <begin position="15"/>
        <end position="24"/>
    </location>
</feature>
<dbReference type="PANTHER" id="PTHR36971">
    <property type="entry name" value="UNNAMED PRODUCT"/>
    <property type="match status" value="1"/>
</dbReference>
<dbReference type="EMBL" id="CDMZ01000281">
    <property type="protein sequence ID" value="CEM10892.1"/>
    <property type="molecule type" value="Genomic_DNA"/>
</dbReference>
<protein>
    <recommendedName>
        <fullName evidence="3">Methyltransferase domain-containing protein</fullName>
    </recommendedName>
</protein>
<evidence type="ECO:0000313" key="2">
    <source>
        <dbReference type="EMBL" id="CEM10892.1"/>
    </source>
</evidence>
<dbReference type="AlphaFoldDB" id="A0A0G4FCJ6"/>
<organism evidence="2">
    <name type="scientific">Chromera velia CCMP2878</name>
    <dbReference type="NCBI Taxonomy" id="1169474"/>
    <lineage>
        <taxon>Eukaryota</taxon>
        <taxon>Sar</taxon>
        <taxon>Alveolata</taxon>
        <taxon>Colpodellida</taxon>
        <taxon>Chromeraceae</taxon>
        <taxon>Chromera</taxon>
    </lineage>
</organism>
<gene>
    <name evidence="2" type="ORF">Cvel_16345</name>
</gene>
<evidence type="ECO:0000256" key="1">
    <source>
        <dbReference type="SAM" id="MobiDB-lite"/>
    </source>
</evidence>
<dbReference type="PANTHER" id="PTHR36971:SF1">
    <property type="entry name" value="METHYLTRANSFERASE DOMAIN-CONTAINING PROTEIN"/>
    <property type="match status" value="1"/>
</dbReference>
<feature type="compositionally biased region" description="Polar residues" evidence="1">
    <location>
        <begin position="38"/>
        <end position="53"/>
    </location>
</feature>